<dbReference type="InterPro" id="IPR051175">
    <property type="entry name" value="CLK_kinases"/>
</dbReference>
<comment type="caution">
    <text evidence="9">The sequence shown here is derived from an EMBL/GenBank/DDBJ whole genome shotgun (WGS) entry which is preliminary data.</text>
</comment>
<evidence type="ECO:0000256" key="7">
    <source>
        <dbReference type="SAM" id="MobiDB-lite"/>
    </source>
</evidence>
<dbReference type="PROSITE" id="PS00107">
    <property type="entry name" value="PROTEIN_KINASE_ATP"/>
    <property type="match status" value="1"/>
</dbReference>
<feature type="compositionally biased region" description="Polar residues" evidence="7">
    <location>
        <begin position="16"/>
        <end position="28"/>
    </location>
</feature>
<dbReference type="CDD" id="cd14134">
    <property type="entry name" value="PKc_CLK"/>
    <property type="match status" value="1"/>
</dbReference>
<dbReference type="GO" id="GO:0004674">
    <property type="term" value="F:protein serine/threonine kinase activity"/>
    <property type="evidence" value="ECO:0007669"/>
    <property type="project" value="UniProtKB-KW"/>
</dbReference>
<dbReference type="InterPro" id="IPR011009">
    <property type="entry name" value="Kinase-like_dom_sf"/>
</dbReference>
<keyword evidence="4" id="KW-0418">Kinase</keyword>
<evidence type="ECO:0000259" key="8">
    <source>
        <dbReference type="PROSITE" id="PS50011"/>
    </source>
</evidence>
<feature type="domain" description="Protein kinase" evidence="8">
    <location>
        <begin position="527"/>
        <end position="897"/>
    </location>
</feature>
<dbReference type="OrthoDB" id="283111at2759"/>
<feature type="compositionally biased region" description="Low complexity" evidence="7">
    <location>
        <begin position="473"/>
        <end position="498"/>
    </location>
</feature>
<evidence type="ECO:0000256" key="3">
    <source>
        <dbReference type="ARBA" id="ARBA00022741"/>
    </source>
</evidence>
<name>A0A1Q2YAX7_9ASCO</name>
<dbReference type="PROSITE" id="PS50011">
    <property type="entry name" value="PROTEIN_KINASE_DOM"/>
    <property type="match status" value="1"/>
</dbReference>
<accession>A0A1Q2YAX7</accession>
<dbReference type="Pfam" id="PF00069">
    <property type="entry name" value="Pkinase"/>
    <property type="match status" value="1"/>
</dbReference>
<feature type="compositionally biased region" description="Acidic residues" evidence="7">
    <location>
        <begin position="95"/>
        <end position="124"/>
    </location>
</feature>
<keyword evidence="10" id="KW-1185">Reference proteome</keyword>
<keyword evidence="3 6" id="KW-0547">Nucleotide-binding</keyword>
<evidence type="ECO:0000256" key="2">
    <source>
        <dbReference type="ARBA" id="ARBA00022679"/>
    </source>
</evidence>
<evidence type="ECO:0000313" key="10">
    <source>
        <dbReference type="Proteomes" id="UP000186136"/>
    </source>
</evidence>
<sequence>MMMATSLNYNRKRQRLLSNGSSASNTTRPHLIPKKQHFSDSINTEIINLDSDDEDYVFNNRLDEYHGYHDLHGYRGYRDYHRENTHNCRKKSGNGDDDDDADEEDADDDNENDNDDNGDNDIDVIDVDVDIDGLRSSNSSNMQFTRNDSATHFYNDQSTFSDAAAAADITAYSHMDDVQDADIFGDIGEDQFRGYAAHNHPDKIDADRADAVGEDDDDDNNTDVILQNFDYNDNLIDNNDHYHHLKNFNHGQPMRDVYDIEDAHSESAYDGNREEVGEYDNGDADEEHYHDENESAVDDTTLDNGESYTKYFRNNHSQKNATRHLSFTSPLNNFVNRFLKKSNGPPSLSATSAAAVAGTPDTASASSSKKRTKSLPQLAYAKMTYSPALDRDEISLKIGDVKASLINHYAANYTYDQNNNRRYNNLRKFSFNQSIKSSTSSNPSFSSTSKSSATSSYDDKYLAHSKNDLQYVNLNNHNSSNSNNNTGNSKIGNSNGSSIKEDEDQNCDDEDGYYIVKSGAPFVNGRFVIKKLLGQGTFGKVVKAYDYQTNSFVAIKIIKSIRKYREASKIELRVLTMLKKHDPTNKFQCIHLRECFDYRDHICIVTDLLKVSLYDFMDKNQFLPFPGSHIQAMAKQLLRSVAFLHDLNLIHTDLKPENILIKDAAYSKKPYHKLNDNETYFRKILKDPKIYTIDFGSAIFQDEYHSSIISTRHYRAPEIILGVGWSFPCDIWSIGCVLVELLTGDALFKTHENEQHLAMMEKVIGKPVDSKMVRQCLNLYKADTRNNYSNNRFDTSIVSAFSRRTGKLKFPKPSTENKMIQEVEQLKSIESLVEEKVGFKFDLSLSVRDSLAQFKISPKFKDDYIFWYYYIDLIKRMLVFCPDERTTAREALNHRWFKQGIMDDGI</sequence>
<dbReference type="Proteomes" id="UP000186136">
    <property type="component" value="Unassembled WGS sequence"/>
</dbReference>
<dbReference type="Gene3D" id="3.30.200.20">
    <property type="entry name" value="Phosphorylase Kinase, domain 1"/>
    <property type="match status" value="1"/>
</dbReference>
<feature type="region of interest" description="Disordered" evidence="7">
    <location>
        <begin position="435"/>
        <end position="456"/>
    </location>
</feature>
<gene>
    <name evidence="9" type="ORF">PMKS-000144</name>
</gene>
<dbReference type="SUPFAM" id="SSF56112">
    <property type="entry name" value="Protein kinase-like (PK-like)"/>
    <property type="match status" value="1"/>
</dbReference>
<feature type="compositionally biased region" description="Basic and acidic residues" evidence="7">
    <location>
        <begin position="266"/>
        <end position="276"/>
    </location>
</feature>
<dbReference type="GO" id="GO:0005524">
    <property type="term" value="F:ATP binding"/>
    <property type="evidence" value="ECO:0007669"/>
    <property type="project" value="UniProtKB-UniRule"/>
</dbReference>
<proteinExistence type="predicted"/>
<dbReference type="EMBL" id="BDGI01000001">
    <property type="protein sequence ID" value="GAV26689.1"/>
    <property type="molecule type" value="Genomic_DNA"/>
</dbReference>
<feature type="region of interest" description="Disordered" evidence="7">
    <location>
        <begin position="266"/>
        <end position="292"/>
    </location>
</feature>
<keyword evidence="5 6" id="KW-0067">ATP-binding</keyword>
<dbReference type="AlphaFoldDB" id="A0A1Q2YAX7"/>
<feature type="compositionally biased region" description="Acidic residues" evidence="7">
    <location>
        <begin position="277"/>
        <end position="286"/>
    </location>
</feature>
<dbReference type="InterPro" id="IPR008271">
    <property type="entry name" value="Ser/Thr_kinase_AS"/>
</dbReference>
<evidence type="ECO:0000313" key="9">
    <source>
        <dbReference type="EMBL" id="GAV26689.1"/>
    </source>
</evidence>
<dbReference type="InterPro" id="IPR000719">
    <property type="entry name" value="Prot_kinase_dom"/>
</dbReference>
<dbReference type="SMART" id="SM00220">
    <property type="entry name" value="S_TKc"/>
    <property type="match status" value="1"/>
</dbReference>
<feature type="region of interest" description="Disordered" evidence="7">
    <location>
        <begin position="473"/>
        <end position="505"/>
    </location>
</feature>
<dbReference type="GO" id="GO:0030447">
    <property type="term" value="P:filamentous growth"/>
    <property type="evidence" value="ECO:0007669"/>
    <property type="project" value="UniProtKB-ARBA"/>
</dbReference>
<evidence type="ECO:0000256" key="5">
    <source>
        <dbReference type="ARBA" id="ARBA00022840"/>
    </source>
</evidence>
<feature type="region of interest" description="Disordered" evidence="7">
    <location>
        <begin position="1"/>
        <end position="31"/>
    </location>
</feature>
<dbReference type="GO" id="GO:0005634">
    <property type="term" value="C:nucleus"/>
    <property type="evidence" value="ECO:0007669"/>
    <property type="project" value="TreeGrafter"/>
</dbReference>
<keyword evidence="2" id="KW-0808">Transferase</keyword>
<dbReference type="PANTHER" id="PTHR45646:SF11">
    <property type="entry name" value="SERINE_THREONINE-PROTEIN KINASE DOA"/>
    <property type="match status" value="1"/>
</dbReference>
<dbReference type="PROSITE" id="PS00108">
    <property type="entry name" value="PROTEIN_KINASE_ST"/>
    <property type="match status" value="1"/>
</dbReference>
<evidence type="ECO:0000256" key="1">
    <source>
        <dbReference type="ARBA" id="ARBA00022527"/>
    </source>
</evidence>
<protein>
    <recommendedName>
        <fullName evidence="8">Protein kinase domain-containing protein</fullName>
    </recommendedName>
</protein>
<dbReference type="GO" id="GO:0043484">
    <property type="term" value="P:regulation of RNA splicing"/>
    <property type="evidence" value="ECO:0007669"/>
    <property type="project" value="TreeGrafter"/>
</dbReference>
<feature type="binding site" evidence="6">
    <location>
        <position position="563"/>
    </location>
    <ligand>
        <name>ATP</name>
        <dbReference type="ChEBI" id="CHEBI:30616"/>
    </ligand>
</feature>
<reference evidence="9 10" key="1">
    <citation type="submission" date="2016-08" db="EMBL/GenBank/DDBJ databases">
        <title>Whole genome shotgun sequence of Pichia membranifaciens KS47-1.</title>
        <authorList>
            <person name="Konishi M."/>
            <person name="Ishida M."/>
            <person name="Arakawa T."/>
            <person name="Kato Y."/>
            <person name="Horiuchi J."/>
        </authorList>
    </citation>
    <scope>NUCLEOTIDE SEQUENCE [LARGE SCALE GENOMIC DNA]</scope>
    <source>
        <strain evidence="9 10">KS47-1</strain>
    </source>
</reference>
<evidence type="ECO:0000256" key="4">
    <source>
        <dbReference type="ARBA" id="ARBA00022777"/>
    </source>
</evidence>
<dbReference type="PANTHER" id="PTHR45646">
    <property type="entry name" value="SERINE/THREONINE-PROTEIN KINASE DOA-RELATED"/>
    <property type="match status" value="1"/>
</dbReference>
<organism evidence="9 10">
    <name type="scientific">Pichia membranifaciens</name>
    <dbReference type="NCBI Taxonomy" id="4926"/>
    <lineage>
        <taxon>Eukaryota</taxon>
        <taxon>Fungi</taxon>
        <taxon>Dikarya</taxon>
        <taxon>Ascomycota</taxon>
        <taxon>Saccharomycotina</taxon>
        <taxon>Pichiomycetes</taxon>
        <taxon>Pichiales</taxon>
        <taxon>Pichiaceae</taxon>
        <taxon>Pichia</taxon>
    </lineage>
</organism>
<dbReference type="Gene3D" id="1.10.510.10">
    <property type="entry name" value="Transferase(Phosphotransferase) domain 1"/>
    <property type="match status" value="1"/>
</dbReference>
<keyword evidence="1" id="KW-0723">Serine/threonine-protein kinase</keyword>
<feature type="region of interest" description="Disordered" evidence="7">
    <location>
        <begin position="86"/>
        <end position="124"/>
    </location>
</feature>
<feature type="region of interest" description="Disordered" evidence="7">
    <location>
        <begin position="345"/>
        <end position="373"/>
    </location>
</feature>
<dbReference type="InterPro" id="IPR017441">
    <property type="entry name" value="Protein_kinase_ATP_BS"/>
</dbReference>
<evidence type="ECO:0000256" key="6">
    <source>
        <dbReference type="PROSITE-ProRule" id="PRU10141"/>
    </source>
</evidence>